<dbReference type="AlphaFoldDB" id="A0A7W7WDM0"/>
<dbReference type="RefSeq" id="WP_312882874.1">
    <property type="nucleotide sequence ID" value="NZ_BAABEK010000252.1"/>
</dbReference>
<sequence length="136" mass="13992">MNRSSASSIADASRGCSALIVRGDDGLDELSIGAPTRVWVVTGKTVVRETVVDAADLGLPRCALEDLRGGDAAFNAEVVRQTLAGRRGPVRDAVLLNAAAAIAAYDGLDGDLTGALARGLERATRAVGGVPSCFRR</sequence>
<keyword evidence="2 6" id="KW-0808">Transferase</keyword>
<comment type="caution">
    <text evidence="6">The sequence shown here is derived from an EMBL/GenBank/DDBJ whole genome shotgun (WGS) entry which is preliminary data.</text>
</comment>
<dbReference type="PANTHER" id="PTHR43285:SF2">
    <property type="entry name" value="ANTHRANILATE PHOSPHORIBOSYLTRANSFERASE"/>
    <property type="match status" value="1"/>
</dbReference>
<dbReference type="InterPro" id="IPR005940">
    <property type="entry name" value="Anthranilate_Pribosyl_Tfrase"/>
</dbReference>
<dbReference type="InterPro" id="IPR035902">
    <property type="entry name" value="Nuc_phospho_transferase"/>
</dbReference>
<dbReference type="SUPFAM" id="SSF52418">
    <property type="entry name" value="Nucleoside phosphorylase/phosphoribosyltransferase catalytic domain"/>
    <property type="match status" value="1"/>
</dbReference>
<evidence type="ECO:0000259" key="5">
    <source>
        <dbReference type="Pfam" id="PF00591"/>
    </source>
</evidence>
<keyword evidence="4" id="KW-0057">Aromatic amino acid biosynthesis</keyword>
<dbReference type="Pfam" id="PF00591">
    <property type="entry name" value="Glycos_transf_3"/>
    <property type="match status" value="1"/>
</dbReference>
<keyword evidence="3" id="KW-0028">Amino-acid biosynthesis</keyword>
<name>A0A7W7WDM0_9ACTN</name>
<dbReference type="EMBL" id="JACHJU010000005">
    <property type="protein sequence ID" value="MBB4943261.1"/>
    <property type="molecule type" value="Genomic_DNA"/>
</dbReference>
<evidence type="ECO:0000256" key="1">
    <source>
        <dbReference type="ARBA" id="ARBA00022676"/>
    </source>
</evidence>
<gene>
    <name evidence="6" type="ORF">FHR32_007661</name>
</gene>
<dbReference type="Proteomes" id="UP000534286">
    <property type="component" value="Unassembled WGS sequence"/>
</dbReference>
<dbReference type="PANTHER" id="PTHR43285">
    <property type="entry name" value="ANTHRANILATE PHOSPHORIBOSYLTRANSFERASE"/>
    <property type="match status" value="1"/>
</dbReference>
<dbReference type="GO" id="GO:0004048">
    <property type="term" value="F:anthranilate phosphoribosyltransferase activity"/>
    <property type="evidence" value="ECO:0007669"/>
    <property type="project" value="InterPro"/>
</dbReference>
<dbReference type="Gene3D" id="3.40.1030.10">
    <property type="entry name" value="Nucleoside phosphorylase/phosphoribosyltransferase catalytic domain"/>
    <property type="match status" value="1"/>
</dbReference>
<evidence type="ECO:0000256" key="2">
    <source>
        <dbReference type="ARBA" id="ARBA00022679"/>
    </source>
</evidence>
<keyword evidence="3" id="KW-0822">Tryptophan biosynthesis</keyword>
<proteinExistence type="predicted"/>
<protein>
    <submittedName>
        <fullName evidence="6">Anthranilate phosphoribosyltransferase</fullName>
    </submittedName>
</protein>
<evidence type="ECO:0000256" key="3">
    <source>
        <dbReference type="ARBA" id="ARBA00022822"/>
    </source>
</evidence>
<keyword evidence="7" id="KW-1185">Reference proteome</keyword>
<feature type="domain" description="Glycosyl transferase family 3" evidence="5">
    <location>
        <begin position="14"/>
        <end position="110"/>
    </location>
</feature>
<evidence type="ECO:0000313" key="6">
    <source>
        <dbReference type="EMBL" id="MBB4943261.1"/>
    </source>
</evidence>
<dbReference type="InterPro" id="IPR000312">
    <property type="entry name" value="Glycosyl_Trfase_fam3"/>
</dbReference>
<keyword evidence="1 6" id="KW-0328">Glycosyltransferase</keyword>
<dbReference type="GO" id="GO:0005829">
    <property type="term" value="C:cytosol"/>
    <property type="evidence" value="ECO:0007669"/>
    <property type="project" value="TreeGrafter"/>
</dbReference>
<accession>A0A7W7WDM0</accession>
<organism evidence="6 7">
    <name type="scientific">Streptosporangium album</name>
    <dbReference type="NCBI Taxonomy" id="47479"/>
    <lineage>
        <taxon>Bacteria</taxon>
        <taxon>Bacillati</taxon>
        <taxon>Actinomycetota</taxon>
        <taxon>Actinomycetes</taxon>
        <taxon>Streptosporangiales</taxon>
        <taxon>Streptosporangiaceae</taxon>
        <taxon>Streptosporangium</taxon>
    </lineage>
</organism>
<reference evidence="6 7" key="1">
    <citation type="submission" date="2020-08" db="EMBL/GenBank/DDBJ databases">
        <title>Sequencing the genomes of 1000 actinobacteria strains.</title>
        <authorList>
            <person name="Klenk H.-P."/>
        </authorList>
    </citation>
    <scope>NUCLEOTIDE SEQUENCE [LARGE SCALE GENOMIC DNA]</scope>
    <source>
        <strain evidence="6 7">DSM 43023</strain>
    </source>
</reference>
<evidence type="ECO:0000256" key="4">
    <source>
        <dbReference type="ARBA" id="ARBA00023141"/>
    </source>
</evidence>
<evidence type="ECO:0000313" key="7">
    <source>
        <dbReference type="Proteomes" id="UP000534286"/>
    </source>
</evidence>
<dbReference type="GO" id="GO:0000162">
    <property type="term" value="P:L-tryptophan biosynthetic process"/>
    <property type="evidence" value="ECO:0007669"/>
    <property type="project" value="UniProtKB-KW"/>
</dbReference>